<dbReference type="PANTHER" id="PTHR30222">
    <property type="entry name" value="SPERMIDINE/PUTRESCINE-BINDING PERIPLASMIC PROTEIN"/>
    <property type="match status" value="1"/>
</dbReference>
<accession>A0ABY1PXE8</accession>
<dbReference type="InterPro" id="IPR006059">
    <property type="entry name" value="SBP"/>
</dbReference>
<proteinExistence type="predicted"/>
<evidence type="ECO:0000313" key="4">
    <source>
        <dbReference type="Proteomes" id="UP001158067"/>
    </source>
</evidence>
<feature type="compositionally biased region" description="Low complexity" evidence="2">
    <location>
        <begin position="27"/>
        <end position="44"/>
    </location>
</feature>
<dbReference type="Gene3D" id="3.40.190.10">
    <property type="entry name" value="Periplasmic binding protein-like II"/>
    <property type="match status" value="2"/>
</dbReference>
<feature type="region of interest" description="Disordered" evidence="2">
    <location>
        <begin position="16"/>
        <end position="44"/>
    </location>
</feature>
<evidence type="ECO:0000256" key="2">
    <source>
        <dbReference type="SAM" id="MobiDB-lite"/>
    </source>
</evidence>
<evidence type="ECO:0000313" key="3">
    <source>
        <dbReference type="EMBL" id="SMP47554.1"/>
    </source>
</evidence>
<reference evidence="3 4" key="1">
    <citation type="submission" date="2017-05" db="EMBL/GenBank/DDBJ databases">
        <authorList>
            <person name="Varghese N."/>
            <person name="Submissions S."/>
        </authorList>
    </citation>
    <scope>NUCLEOTIDE SEQUENCE [LARGE SCALE GENOMIC DNA]</scope>
    <source>
        <strain evidence="3 4">DSM 25457</strain>
    </source>
</reference>
<organism evidence="3 4">
    <name type="scientific">Neorhodopirellula lusitana</name>
    <dbReference type="NCBI Taxonomy" id="445327"/>
    <lineage>
        <taxon>Bacteria</taxon>
        <taxon>Pseudomonadati</taxon>
        <taxon>Planctomycetota</taxon>
        <taxon>Planctomycetia</taxon>
        <taxon>Pirellulales</taxon>
        <taxon>Pirellulaceae</taxon>
        <taxon>Neorhodopirellula</taxon>
    </lineage>
</organism>
<dbReference type="PANTHER" id="PTHR30222:SF17">
    <property type="entry name" value="SPERMIDINE_PUTRESCINE-BINDING PERIPLASMIC PROTEIN"/>
    <property type="match status" value="1"/>
</dbReference>
<protein>
    <submittedName>
        <fullName evidence="3">Spermidine/putrescine transport system substrate-binding protein</fullName>
    </submittedName>
</protein>
<keyword evidence="4" id="KW-1185">Reference proteome</keyword>
<keyword evidence="1" id="KW-0732">Signal</keyword>
<gene>
    <name evidence="3" type="ORF">SAMN06265222_102313</name>
</gene>
<dbReference type="EMBL" id="FXUG01000002">
    <property type="protein sequence ID" value="SMP47554.1"/>
    <property type="molecule type" value="Genomic_DNA"/>
</dbReference>
<name>A0ABY1PXE8_9BACT</name>
<evidence type="ECO:0000256" key="1">
    <source>
        <dbReference type="ARBA" id="ARBA00022729"/>
    </source>
</evidence>
<dbReference type="Pfam" id="PF13416">
    <property type="entry name" value="SBP_bac_8"/>
    <property type="match status" value="1"/>
</dbReference>
<comment type="caution">
    <text evidence="3">The sequence shown here is derived from an EMBL/GenBank/DDBJ whole genome shotgun (WGS) entry which is preliminary data.</text>
</comment>
<dbReference type="SUPFAM" id="SSF53850">
    <property type="entry name" value="Periplasmic binding protein-like II"/>
    <property type="match status" value="1"/>
</dbReference>
<dbReference type="Proteomes" id="UP001158067">
    <property type="component" value="Unassembled WGS sequence"/>
</dbReference>
<sequence>MCTASLTLASMPTKRVQSAPIQAATGPSKATAPAAPVSAPQAQSEITIHSPTKWKLRILGTHVTLQEKLRLKAQQDLGIELEFAPGGSAQVMHQASTQPKSFDLYEQWSNSIRVLWQAQTIQPIDSTRIRNWSEINQLTTQGRLTSDARVGAGDAPNKILFVQEDNSLGSRVTDRVSFLPYVHNADSFGYDASQIKRGIAYETESWSWLLDEKHHGKVAIVNEPTIGLFDLALAAQAKGLLQFRDIGNLTRKELDQLFSILLEYRKSGHFRGVWSSVPASVELMKRGESSIESMFSPAVYQLRGQGIDCVYASPREGYRAWHGVMCLSTAVSSETQDAAYEYMNWWLSGWPGAFIARQGYYISNPQRSKPFLSEAEWDFWYRGLPATEELVGTDGSKVAEKGQRRDGGSYEKRFSNVAVWNTVMQNYEYSLIRWNEFLSS</sequence>